<keyword evidence="2" id="KW-1185">Reference proteome</keyword>
<comment type="caution">
    <text evidence="1">The sequence shown here is derived from an EMBL/GenBank/DDBJ whole genome shotgun (WGS) entry which is preliminary data.</text>
</comment>
<evidence type="ECO:0000313" key="2">
    <source>
        <dbReference type="Proteomes" id="UP000299102"/>
    </source>
</evidence>
<evidence type="ECO:0000313" key="1">
    <source>
        <dbReference type="EMBL" id="GBP77607.1"/>
    </source>
</evidence>
<name>A0A4C1YT55_EUMVA</name>
<dbReference type="EMBL" id="BGZK01001338">
    <property type="protein sequence ID" value="GBP77607.1"/>
    <property type="molecule type" value="Genomic_DNA"/>
</dbReference>
<protein>
    <submittedName>
        <fullName evidence="1">Uncharacterized protein</fullName>
    </submittedName>
</protein>
<accession>A0A4C1YT55</accession>
<dbReference type="Proteomes" id="UP000299102">
    <property type="component" value="Unassembled WGS sequence"/>
</dbReference>
<sequence length="165" mass="19047">MRTRTPPGLPIRSVLCRVDYSHRIPLIADFPPSRRDRIKFTKPYAPWKPQESPPVRGGYGRAITTHAHRAITKGPIAFSHVKRMTRATRPHPLQYLIVTLPTDFYLNVFASPRASVWRSMTLSSSNSMSRRGIFRKTIVRAASETNYFYHDRLIRGCMYSENVLM</sequence>
<dbReference type="AlphaFoldDB" id="A0A4C1YT55"/>
<organism evidence="1 2">
    <name type="scientific">Eumeta variegata</name>
    <name type="common">Bagworm moth</name>
    <name type="synonym">Eumeta japonica</name>
    <dbReference type="NCBI Taxonomy" id="151549"/>
    <lineage>
        <taxon>Eukaryota</taxon>
        <taxon>Metazoa</taxon>
        <taxon>Ecdysozoa</taxon>
        <taxon>Arthropoda</taxon>
        <taxon>Hexapoda</taxon>
        <taxon>Insecta</taxon>
        <taxon>Pterygota</taxon>
        <taxon>Neoptera</taxon>
        <taxon>Endopterygota</taxon>
        <taxon>Lepidoptera</taxon>
        <taxon>Glossata</taxon>
        <taxon>Ditrysia</taxon>
        <taxon>Tineoidea</taxon>
        <taxon>Psychidae</taxon>
        <taxon>Oiketicinae</taxon>
        <taxon>Eumeta</taxon>
    </lineage>
</organism>
<reference evidence="1 2" key="1">
    <citation type="journal article" date="2019" name="Commun. Biol.">
        <title>The bagworm genome reveals a unique fibroin gene that provides high tensile strength.</title>
        <authorList>
            <person name="Kono N."/>
            <person name="Nakamura H."/>
            <person name="Ohtoshi R."/>
            <person name="Tomita M."/>
            <person name="Numata K."/>
            <person name="Arakawa K."/>
        </authorList>
    </citation>
    <scope>NUCLEOTIDE SEQUENCE [LARGE SCALE GENOMIC DNA]</scope>
</reference>
<gene>
    <name evidence="1" type="ORF">EVAR_90243_1</name>
</gene>
<proteinExistence type="predicted"/>